<dbReference type="InterPro" id="IPR045865">
    <property type="entry name" value="ACT-like_dom_sf"/>
</dbReference>
<dbReference type="STRING" id="938405.SAMN02927895_02529"/>
<reference evidence="1 2" key="1">
    <citation type="submission" date="2016-10" db="EMBL/GenBank/DDBJ databases">
        <authorList>
            <person name="de Groot N.N."/>
        </authorList>
    </citation>
    <scope>NUCLEOTIDE SEQUENCE [LARGE SCALE GENOMIC DNA]</scope>
    <source>
        <strain evidence="1 2">CPCC 100156</strain>
    </source>
</reference>
<sequence length="90" mass="9518">MCSSSLVSVRFRVLADSSPGLLPRLLQPLAKRDLTADSMTAQRQGETMAVELVLEAMPQEMVHLVAGNLGQVIGVMEVLTEAGAGLRLAA</sequence>
<evidence type="ECO:0000313" key="2">
    <source>
        <dbReference type="Proteomes" id="UP000198925"/>
    </source>
</evidence>
<organism evidence="1 2">
    <name type="scientific">Belnapia rosea</name>
    <dbReference type="NCBI Taxonomy" id="938405"/>
    <lineage>
        <taxon>Bacteria</taxon>
        <taxon>Pseudomonadati</taxon>
        <taxon>Pseudomonadota</taxon>
        <taxon>Alphaproteobacteria</taxon>
        <taxon>Acetobacterales</taxon>
        <taxon>Roseomonadaceae</taxon>
        <taxon>Belnapia</taxon>
    </lineage>
</organism>
<protein>
    <recommendedName>
        <fullName evidence="3">ACT domain-containing protein</fullName>
    </recommendedName>
</protein>
<dbReference type="Proteomes" id="UP000198925">
    <property type="component" value="Unassembled WGS sequence"/>
</dbReference>
<dbReference type="OrthoDB" id="7062678at2"/>
<gene>
    <name evidence="1" type="ORF">SAMN04487779_100532</name>
</gene>
<name>A0A1G6SHR4_9PROT</name>
<evidence type="ECO:0008006" key="3">
    <source>
        <dbReference type="Google" id="ProtNLM"/>
    </source>
</evidence>
<keyword evidence="2" id="KW-1185">Reference proteome</keyword>
<proteinExistence type="predicted"/>
<dbReference type="SUPFAM" id="SSF55021">
    <property type="entry name" value="ACT-like"/>
    <property type="match status" value="1"/>
</dbReference>
<dbReference type="EMBL" id="FMZX01000005">
    <property type="protein sequence ID" value="SDD16378.1"/>
    <property type="molecule type" value="Genomic_DNA"/>
</dbReference>
<evidence type="ECO:0000313" key="1">
    <source>
        <dbReference type="EMBL" id="SDD16378.1"/>
    </source>
</evidence>
<dbReference type="AlphaFoldDB" id="A0A1G6SHR4"/>
<accession>A0A1G6SHR4</accession>